<gene>
    <name evidence="10" type="ORF">J2Z71_001745</name>
</gene>
<evidence type="ECO:0000256" key="6">
    <source>
        <dbReference type="ARBA" id="ARBA00038076"/>
    </source>
</evidence>
<keyword evidence="2" id="KW-1003">Cell membrane</keyword>
<dbReference type="Proteomes" id="UP001519306">
    <property type="component" value="Unassembled WGS sequence"/>
</dbReference>
<comment type="similarity">
    <text evidence="6">Belongs to the ABC-4 integral membrane protein family.</text>
</comment>
<keyword evidence="3 7" id="KW-0812">Transmembrane</keyword>
<dbReference type="Pfam" id="PF02687">
    <property type="entry name" value="FtsX"/>
    <property type="match status" value="1"/>
</dbReference>
<evidence type="ECO:0000256" key="7">
    <source>
        <dbReference type="SAM" id="Phobius"/>
    </source>
</evidence>
<dbReference type="EMBL" id="JAGGLJ010000026">
    <property type="protein sequence ID" value="MBP2026186.1"/>
    <property type="molecule type" value="Genomic_DNA"/>
</dbReference>
<keyword evidence="5 7" id="KW-0472">Membrane</keyword>
<name>A0ABS4KEI3_9FIRM</name>
<keyword evidence="4 7" id="KW-1133">Transmembrane helix</keyword>
<dbReference type="Pfam" id="PF12704">
    <property type="entry name" value="MacB_PCD"/>
    <property type="match status" value="1"/>
</dbReference>
<dbReference type="RefSeq" id="WP_210062238.1">
    <property type="nucleotide sequence ID" value="NZ_JAGGLJ010000026.1"/>
</dbReference>
<organism evidence="10 11">
    <name type="scientific">Peptoniphilus stercorisuis</name>
    <dbReference type="NCBI Taxonomy" id="1436965"/>
    <lineage>
        <taxon>Bacteria</taxon>
        <taxon>Bacillati</taxon>
        <taxon>Bacillota</taxon>
        <taxon>Tissierellia</taxon>
        <taxon>Tissierellales</taxon>
        <taxon>Peptoniphilaceae</taxon>
        <taxon>Peptoniphilus</taxon>
    </lineage>
</organism>
<evidence type="ECO:0000256" key="1">
    <source>
        <dbReference type="ARBA" id="ARBA00004651"/>
    </source>
</evidence>
<reference evidence="10 11" key="1">
    <citation type="submission" date="2021-03" db="EMBL/GenBank/DDBJ databases">
        <title>Genomic Encyclopedia of Type Strains, Phase IV (KMG-IV): sequencing the most valuable type-strain genomes for metagenomic binning, comparative biology and taxonomic classification.</title>
        <authorList>
            <person name="Goeker M."/>
        </authorList>
    </citation>
    <scope>NUCLEOTIDE SEQUENCE [LARGE SCALE GENOMIC DNA]</scope>
    <source>
        <strain evidence="10 11">DSM 27563</strain>
    </source>
</reference>
<dbReference type="InterPro" id="IPR003838">
    <property type="entry name" value="ABC3_permease_C"/>
</dbReference>
<evidence type="ECO:0000256" key="2">
    <source>
        <dbReference type="ARBA" id="ARBA00022475"/>
    </source>
</evidence>
<proteinExistence type="inferred from homology"/>
<feature type="transmembrane region" description="Helical" evidence="7">
    <location>
        <begin position="402"/>
        <end position="424"/>
    </location>
</feature>
<dbReference type="InterPro" id="IPR050250">
    <property type="entry name" value="Macrolide_Exporter_MacB"/>
</dbReference>
<dbReference type="PANTHER" id="PTHR30572">
    <property type="entry name" value="MEMBRANE COMPONENT OF TRANSPORTER-RELATED"/>
    <property type="match status" value="1"/>
</dbReference>
<feature type="transmembrane region" description="Helical" evidence="7">
    <location>
        <begin position="299"/>
        <end position="325"/>
    </location>
</feature>
<evidence type="ECO:0000313" key="11">
    <source>
        <dbReference type="Proteomes" id="UP001519306"/>
    </source>
</evidence>
<evidence type="ECO:0000256" key="5">
    <source>
        <dbReference type="ARBA" id="ARBA00023136"/>
    </source>
</evidence>
<feature type="domain" description="ABC3 transporter permease C-terminal" evidence="8">
    <location>
        <begin position="304"/>
        <end position="433"/>
    </location>
</feature>
<evidence type="ECO:0000256" key="4">
    <source>
        <dbReference type="ARBA" id="ARBA00022989"/>
    </source>
</evidence>
<feature type="domain" description="MacB-like periplasmic core" evidence="9">
    <location>
        <begin position="21"/>
        <end position="275"/>
    </location>
</feature>
<evidence type="ECO:0000259" key="8">
    <source>
        <dbReference type="Pfam" id="PF02687"/>
    </source>
</evidence>
<dbReference type="InterPro" id="IPR025857">
    <property type="entry name" value="MacB_PCD"/>
</dbReference>
<evidence type="ECO:0000313" key="10">
    <source>
        <dbReference type="EMBL" id="MBP2026186.1"/>
    </source>
</evidence>
<dbReference type="PANTHER" id="PTHR30572:SF4">
    <property type="entry name" value="ABC TRANSPORTER PERMEASE YTRF"/>
    <property type="match status" value="1"/>
</dbReference>
<keyword evidence="11" id="KW-1185">Reference proteome</keyword>
<evidence type="ECO:0000259" key="9">
    <source>
        <dbReference type="Pfam" id="PF12704"/>
    </source>
</evidence>
<feature type="transmembrane region" description="Helical" evidence="7">
    <location>
        <begin position="354"/>
        <end position="382"/>
    </location>
</feature>
<accession>A0ABS4KEI3</accession>
<feature type="transmembrane region" description="Helical" evidence="7">
    <location>
        <begin position="21"/>
        <end position="45"/>
    </location>
</feature>
<protein>
    <submittedName>
        <fullName evidence="10">ABC-type antimicrobial peptide transport system permease subunit</fullName>
    </submittedName>
</protein>
<comment type="caution">
    <text evidence="10">The sequence shown here is derived from an EMBL/GenBank/DDBJ whole genome shotgun (WGS) entry which is preliminary data.</text>
</comment>
<evidence type="ECO:0000256" key="3">
    <source>
        <dbReference type="ARBA" id="ARBA00022692"/>
    </source>
</evidence>
<sequence length="441" mass="48631">MRLNDLISMALKNLFSRKLRTFLTVLGVVIGATSIIVMLSLGFGLQQTQENFLKSMGDLTTLDIRNNMYSGDNNSNSKEKKLNDSAISEIKEINHVSATMPIMETNGKLISGRYSNDWTRIIGITPDSMEAFGFKIEEGRLLNSGDKNGVIFGGGITQNFRDPKRPGIDASTKIKPMKSKIDIQLGDSYEMDQDQNIKPYVERIKVLGVLVNNDNDWENNSSVFMSMEYLKKLKKLSNAALPADKREKDSNEYSTIKVKVDDMENVKDVQAKIKNLGYEASGMTDWLESSKQTARIFQAIFGGIGAIAFLVAAIGITNTMIMSIYERTREIGVMKVIGASISDIEKLFLVEAGFIGFFGGIVGVIFSLLISFVFNFFASSWLLSSMMGGGADPSIEAKISVIPIWLIIIALLFSTFIGVLSGYLPAKRAMKLSALDAIKSE</sequence>
<comment type="subcellular location">
    <subcellularLocation>
        <location evidence="1">Cell membrane</location>
        <topology evidence="1">Multi-pass membrane protein</topology>
    </subcellularLocation>
</comment>